<dbReference type="FunFam" id="3.40.190.10:FF:000054">
    <property type="entry name" value="Glutamate receptor"/>
    <property type="match status" value="1"/>
</dbReference>
<reference evidence="16" key="1">
    <citation type="submission" date="2020-06" db="EMBL/GenBank/DDBJ databases">
        <authorList>
            <person name="Li T."/>
            <person name="Hu X."/>
            <person name="Zhang T."/>
            <person name="Song X."/>
            <person name="Zhang H."/>
            <person name="Dai N."/>
            <person name="Sheng W."/>
            <person name="Hou X."/>
            <person name="Wei L."/>
        </authorList>
    </citation>
    <scope>NUCLEOTIDE SEQUENCE</scope>
    <source>
        <strain evidence="16">K16</strain>
        <tissue evidence="16">Leaf</tissue>
    </source>
</reference>
<dbReference type="SMART" id="SM00079">
    <property type="entry name" value="PBPe"/>
    <property type="match status" value="1"/>
</dbReference>
<keyword evidence="9 13" id="KW-0675">Receptor</keyword>
<dbReference type="Pfam" id="PF01094">
    <property type="entry name" value="ANF_receptor"/>
    <property type="match status" value="1"/>
</dbReference>
<dbReference type="Gene3D" id="3.40.50.2300">
    <property type="match status" value="3"/>
</dbReference>
<protein>
    <recommendedName>
        <fullName evidence="13">Glutamate receptor</fullName>
    </recommendedName>
</protein>
<feature type="transmembrane region" description="Helical" evidence="14">
    <location>
        <begin position="601"/>
        <end position="619"/>
    </location>
</feature>
<keyword evidence="4 14" id="KW-0812">Transmembrane</keyword>
<evidence type="ECO:0000256" key="2">
    <source>
        <dbReference type="ARBA" id="ARBA00008685"/>
    </source>
</evidence>
<evidence type="ECO:0000256" key="1">
    <source>
        <dbReference type="ARBA" id="ARBA00004141"/>
    </source>
</evidence>
<dbReference type="Gene3D" id="3.40.190.10">
    <property type="entry name" value="Periplasmic binding protein-like II"/>
    <property type="match status" value="2"/>
</dbReference>
<keyword evidence="5" id="KW-0732">Signal</keyword>
<organism evidence="16 17">
    <name type="scientific">Sesamum angolense</name>
    <dbReference type="NCBI Taxonomy" id="2727404"/>
    <lineage>
        <taxon>Eukaryota</taxon>
        <taxon>Viridiplantae</taxon>
        <taxon>Streptophyta</taxon>
        <taxon>Embryophyta</taxon>
        <taxon>Tracheophyta</taxon>
        <taxon>Spermatophyta</taxon>
        <taxon>Magnoliopsida</taxon>
        <taxon>eudicotyledons</taxon>
        <taxon>Gunneridae</taxon>
        <taxon>Pentapetalae</taxon>
        <taxon>asterids</taxon>
        <taxon>lamiids</taxon>
        <taxon>Lamiales</taxon>
        <taxon>Pedaliaceae</taxon>
        <taxon>Sesamum</taxon>
    </lineage>
</organism>
<dbReference type="PANTHER" id="PTHR18966">
    <property type="entry name" value="IONOTROPIC GLUTAMATE RECEPTOR"/>
    <property type="match status" value="1"/>
</dbReference>
<gene>
    <name evidence="16" type="ORF">Sango_0336500</name>
</gene>
<dbReference type="PIRSF" id="PIRSF037090">
    <property type="entry name" value="Iontro_Glu-like_rcpt_pln"/>
    <property type="match status" value="1"/>
</dbReference>
<evidence type="ECO:0000256" key="12">
    <source>
        <dbReference type="ARBA" id="ARBA00023303"/>
    </source>
</evidence>
<dbReference type="InterPro" id="IPR001320">
    <property type="entry name" value="Iontro_rcpt_C"/>
</dbReference>
<evidence type="ECO:0000256" key="6">
    <source>
        <dbReference type="ARBA" id="ARBA00022989"/>
    </source>
</evidence>
<dbReference type="GO" id="GO:0015276">
    <property type="term" value="F:ligand-gated monoatomic ion channel activity"/>
    <property type="evidence" value="ECO:0007669"/>
    <property type="project" value="InterPro"/>
</dbReference>
<keyword evidence="7 13" id="KW-0406">Ion transport</keyword>
<dbReference type="CDD" id="cd13686">
    <property type="entry name" value="GluR_Plant"/>
    <property type="match status" value="1"/>
</dbReference>
<reference evidence="16" key="2">
    <citation type="journal article" date="2024" name="Plant">
        <title>Genomic evolution and insights into agronomic trait innovations of Sesamum species.</title>
        <authorList>
            <person name="Miao H."/>
            <person name="Wang L."/>
            <person name="Qu L."/>
            <person name="Liu H."/>
            <person name="Sun Y."/>
            <person name="Le M."/>
            <person name="Wang Q."/>
            <person name="Wei S."/>
            <person name="Zheng Y."/>
            <person name="Lin W."/>
            <person name="Duan Y."/>
            <person name="Cao H."/>
            <person name="Xiong S."/>
            <person name="Wang X."/>
            <person name="Wei L."/>
            <person name="Li C."/>
            <person name="Ma Q."/>
            <person name="Ju M."/>
            <person name="Zhao R."/>
            <person name="Li G."/>
            <person name="Mu C."/>
            <person name="Tian Q."/>
            <person name="Mei H."/>
            <person name="Zhang T."/>
            <person name="Gao T."/>
            <person name="Zhang H."/>
        </authorList>
    </citation>
    <scope>NUCLEOTIDE SEQUENCE</scope>
    <source>
        <strain evidence="16">K16</strain>
    </source>
</reference>
<dbReference type="EMBL" id="JACGWL010000002">
    <property type="protein sequence ID" value="KAK4407555.1"/>
    <property type="molecule type" value="Genomic_DNA"/>
</dbReference>
<comment type="similarity">
    <text evidence="2 13">Belongs to the glutamate-gated ion channel (TC 1.A.10.1) family.</text>
</comment>
<evidence type="ECO:0000256" key="5">
    <source>
        <dbReference type="ARBA" id="ARBA00022729"/>
    </source>
</evidence>
<evidence type="ECO:0000256" key="8">
    <source>
        <dbReference type="ARBA" id="ARBA00023136"/>
    </source>
</evidence>
<evidence type="ECO:0000259" key="15">
    <source>
        <dbReference type="SMART" id="SM00079"/>
    </source>
</evidence>
<dbReference type="Pfam" id="PF10613">
    <property type="entry name" value="Lig_chan-Glu_bd"/>
    <property type="match status" value="1"/>
</dbReference>
<dbReference type="GO" id="GO:0016020">
    <property type="term" value="C:membrane"/>
    <property type="evidence" value="ECO:0007669"/>
    <property type="project" value="UniProtKB-SubCell"/>
</dbReference>
<name>A0AAE2C3P5_9LAMI</name>
<feature type="transmembrane region" description="Helical" evidence="14">
    <location>
        <begin position="773"/>
        <end position="797"/>
    </location>
</feature>
<evidence type="ECO:0000256" key="9">
    <source>
        <dbReference type="ARBA" id="ARBA00023170"/>
    </source>
</evidence>
<evidence type="ECO:0000256" key="11">
    <source>
        <dbReference type="ARBA" id="ARBA00023286"/>
    </source>
</evidence>
<feature type="transmembrane region" description="Helical" evidence="14">
    <location>
        <begin position="809"/>
        <end position="826"/>
    </location>
</feature>
<evidence type="ECO:0000313" key="17">
    <source>
        <dbReference type="Proteomes" id="UP001289374"/>
    </source>
</evidence>
<dbReference type="AlphaFoldDB" id="A0AAE2C3P5"/>
<evidence type="ECO:0000256" key="13">
    <source>
        <dbReference type="PIRNR" id="PIRNR037090"/>
    </source>
</evidence>
<keyword evidence="6 14" id="KW-1133">Transmembrane helix</keyword>
<sequence length="839" mass="94389">MRFEADGVNLWRKAFDNGDESIVNIGVIVDMGSWTGQVVQSCIKMATSDFYNINSHYKTRIALHWKDSKGDTLHFIAAVVSASASAPFPSPAAVTFMFRFLVTTLDLLENLEVEAIIISDISDEELFLARLADEVNVPLSFSSISSLNEHPYFIQVAEDESNEFRAIAAFIDAFKWRSFVFLYEDTVDAGKSKLMYTISRENHLDIAYQTALSLRNTDDEIINELHKLKMTKSSIILVHLSPSLASQVFANAKMLGMMARDMLGFKSQDLALRWRREFHQIESNLEITDLNVVGLRAYDAAWVLAEAIERAGILLSPNRFEISGSAQLNFARLRVSKNGPTILSKITSTKFTGLAGEFRLANRKLVHETYEILNLIAPRGWLVQMSGKTIRIGVPSNGRFPELVGLYHDQLSNQTIFHGYSIDVFTAAVDRLPYKISYEYIPFYNQNGSYSDLIYQVYLQTYDAAVGDITILADRFAYVDFTVPYTDVGTGVILKLDDKDPWFFLRPLSADLWIMSACSFVLTGFIVWLIEHRINEEFQGPPAQQIGTYCVMVSNAWKMSISLETGICLALLGAIQNHVGLEPVALKSKVGERLRSNASRFVVSVWLFVVLILTSSYIANLSSLLTVAQIKSAKEGYIGYTTHSLVRGFVVKNNLNFNDSRLKPFRSQREYDEALRKGSKKGGVDAIIEEIPYIKILIENYPTQYTMIEFSWSTGGFGFAFTKGSPLAQDISREISALREEGTLLEIEKKWFKSQSSLLRKESELPGLNTLSVANFVGLFLMSWISISIAVLIFAIFILEEKLSINLHIFRLLAGGKLISILRYLYPRMGNTIDGVVDR</sequence>
<evidence type="ECO:0000256" key="10">
    <source>
        <dbReference type="ARBA" id="ARBA00023180"/>
    </source>
</evidence>
<evidence type="ECO:0000256" key="4">
    <source>
        <dbReference type="ARBA" id="ARBA00022692"/>
    </source>
</evidence>
<keyword evidence="3 13" id="KW-0813">Transport</keyword>
<comment type="subcellular location">
    <subcellularLocation>
        <location evidence="1">Membrane</location>
        <topology evidence="1">Multi-pass membrane protein</topology>
    </subcellularLocation>
</comment>
<comment type="function">
    <text evidence="13">Glutamate-gated receptor that probably acts as non-selective cation channel.</text>
</comment>
<proteinExistence type="inferred from homology"/>
<evidence type="ECO:0000313" key="16">
    <source>
        <dbReference type="EMBL" id="KAK4407555.1"/>
    </source>
</evidence>
<dbReference type="SUPFAM" id="SSF53822">
    <property type="entry name" value="Periplasmic binding protein-like I"/>
    <property type="match status" value="1"/>
</dbReference>
<dbReference type="Pfam" id="PF00060">
    <property type="entry name" value="Lig_chan"/>
    <property type="match status" value="1"/>
</dbReference>
<dbReference type="SUPFAM" id="SSF53850">
    <property type="entry name" value="Periplasmic binding protein-like II"/>
    <property type="match status" value="1"/>
</dbReference>
<keyword evidence="11 13" id="KW-1071">Ligand-gated ion channel</keyword>
<keyword evidence="17" id="KW-1185">Reference proteome</keyword>
<evidence type="ECO:0000256" key="3">
    <source>
        <dbReference type="ARBA" id="ARBA00022448"/>
    </source>
</evidence>
<keyword evidence="10" id="KW-0325">Glycoprotein</keyword>
<accession>A0AAE2C3P5</accession>
<dbReference type="Proteomes" id="UP001289374">
    <property type="component" value="Unassembled WGS sequence"/>
</dbReference>
<dbReference type="InterPro" id="IPR001828">
    <property type="entry name" value="ANF_lig-bd_rcpt"/>
</dbReference>
<keyword evidence="8 13" id="KW-0472">Membrane</keyword>
<dbReference type="InterPro" id="IPR015683">
    <property type="entry name" value="Ionotropic_Glu_rcpt"/>
</dbReference>
<dbReference type="InterPro" id="IPR019594">
    <property type="entry name" value="Glu/Gly-bd"/>
</dbReference>
<evidence type="ECO:0000256" key="7">
    <source>
        <dbReference type="ARBA" id="ARBA00023065"/>
    </source>
</evidence>
<evidence type="ECO:0000256" key="14">
    <source>
        <dbReference type="SAM" id="Phobius"/>
    </source>
</evidence>
<dbReference type="InterPro" id="IPR017103">
    <property type="entry name" value="Iontropic_Glu_rcpt_pln"/>
</dbReference>
<dbReference type="Gene3D" id="1.10.287.70">
    <property type="match status" value="1"/>
</dbReference>
<feature type="domain" description="Ionotropic glutamate receptor C-terminal" evidence="15">
    <location>
        <begin position="389"/>
        <end position="754"/>
    </location>
</feature>
<comment type="caution">
    <text evidence="16">The sequence shown here is derived from an EMBL/GenBank/DDBJ whole genome shotgun (WGS) entry which is preliminary data.</text>
</comment>
<dbReference type="InterPro" id="IPR028082">
    <property type="entry name" value="Peripla_BP_I"/>
</dbReference>
<keyword evidence="12 13" id="KW-0407">Ion channel</keyword>